<gene>
    <name evidence="8" type="ORF">CLOHIR_00856</name>
</gene>
<dbReference type="RefSeq" id="WP_006439767.1">
    <property type="nucleotide sequence ID" value="NZ_DS995356.1"/>
</dbReference>
<dbReference type="Pfam" id="PF04138">
    <property type="entry name" value="GtrA_DPMS_TM"/>
    <property type="match status" value="1"/>
</dbReference>
<dbReference type="Proteomes" id="UP000003178">
    <property type="component" value="Unassembled WGS sequence"/>
</dbReference>
<dbReference type="STRING" id="500633.CLOHIR_00856"/>
<keyword evidence="4 6" id="KW-1133">Transmembrane helix</keyword>
<sequence length="135" mass="15798">MERLRKYKEGILYLFFGVLSTIVNLGTYFIATRAFGINYLVSNVIAWFFAVIFAYVTNKFFVFEVKNVEIKFLIKEFLSFINCRIVSGVTEIVLIYLMVEIFCINDFIVKIITNIVVVVLNFIFSKLIIFKKKTN</sequence>
<dbReference type="PANTHER" id="PTHR38459">
    <property type="entry name" value="PROPHAGE BACTOPRENOL-LINKED GLUCOSE TRANSLOCASE HOMOLOG"/>
    <property type="match status" value="1"/>
</dbReference>
<keyword evidence="9" id="KW-1185">Reference proteome</keyword>
<accession>B6FYA4</accession>
<proteinExistence type="inferred from homology"/>
<name>B6FYA4_PEPHT</name>
<feature type="transmembrane region" description="Helical" evidence="6">
    <location>
        <begin position="12"/>
        <end position="31"/>
    </location>
</feature>
<dbReference type="GO" id="GO:0005886">
    <property type="term" value="C:plasma membrane"/>
    <property type="evidence" value="ECO:0007669"/>
    <property type="project" value="TreeGrafter"/>
</dbReference>
<feature type="transmembrane region" description="Helical" evidence="6">
    <location>
        <begin position="77"/>
        <end position="99"/>
    </location>
</feature>
<evidence type="ECO:0000256" key="1">
    <source>
        <dbReference type="ARBA" id="ARBA00004141"/>
    </source>
</evidence>
<dbReference type="EMBL" id="ABWP01000033">
    <property type="protein sequence ID" value="EEA85499.1"/>
    <property type="molecule type" value="Genomic_DNA"/>
</dbReference>
<feature type="transmembrane region" description="Helical" evidence="6">
    <location>
        <begin position="111"/>
        <end position="130"/>
    </location>
</feature>
<keyword evidence="5 6" id="KW-0472">Membrane</keyword>
<dbReference type="GO" id="GO:0000271">
    <property type="term" value="P:polysaccharide biosynthetic process"/>
    <property type="evidence" value="ECO:0007669"/>
    <property type="project" value="InterPro"/>
</dbReference>
<dbReference type="PANTHER" id="PTHR38459:SF5">
    <property type="entry name" value="CELL WALL TEICHOIC ACID GLYCOSYLATION PROTEIN GTCA"/>
    <property type="match status" value="1"/>
</dbReference>
<evidence type="ECO:0000313" key="8">
    <source>
        <dbReference type="EMBL" id="EEA85499.1"/>
    </source>
</evidence>
<keyword evidence="3 6" id="KW-0812">Transmembrane</keyword>
<comment type="subcellular location">
    <subcellularLocation>
        <location evidence="1">Membrane</location>
        <topology evidence="1">Multi-pass membrane protein</topology>
    </subcellularLocation>
</comment>
<dbReference type="OrthoDB" id="361483at2"/>
<comment type="caution">
    <text evidence="8">The sequence shown here is derived from an EMBL/GenBank/DDBJ whole genome shotgun (WGS) entry which is preliminary data.</text>
</comment>
<evidence type="ECO:0000313" key="9">
    <source>
        <dbReference type="Proteomes" id="UP000003178"/>
    </source>
</evidence>
<dbReference type="HOGENOM" id="CLU_083873_1_1_9"/>
<evidence type="ECO:0000256" key="3">
    <source>
        <dbReference type="ARBA" id="ARBA00022692"/>
    </source>
</evidence>
<reference evidence="8 9" key="2">
    <citation type="submission" date="2008-10" db="EMBL/GenBank/DDBJ databases">
        <title>Draft genome sequence of Clostridium hiranonis (DSM 13275).</title>
        <authorList>
            <person name="Sudarsanam P."/>
            <person name="Ley R."/>
            <person name="Guruge J."/>
            <person name="Turnbaugh P.J."/>
            <person name="Mahowald M."/>
            <person name="Liep D."/>
            <person name="Gordon J."/>
        </authorList>
    </citation>
    <scope>NUCLEOTIDE SEQUENCE [LARGE SCALE GENOMIC DNA]</scope>
    <source>
        <strain evidence="8 9">DSM 13275</strain>
    </source>
</reference>
<dbReference type="InterPro" id="IPR051401">
    <property type="entry name" value="GtrA_CellWall_Glycosyl"/>
</dbReference>
<evidence type="ECO:0000256" key="2">
    <source>
        <dbReference type="ARBA" id="ARBA00009399"/>
    </source>
</evidence>
<organism evidence="8 9">
    <name type="scientific">Peptacetobacter hiranonis (strain DSM 13275 / JCM 10541 / KCTC 15199 / TO-931)</name>
    <name type="common">Clostridium hiranonis</name>
    <dbReference type="NCBI Taxonomy" id="500633"/>
    <lineage>
        <taxon>Bacteria</taxon>
        <taxon>Bacillati</taxon>
        <taxon>Bacillota</taxon>
        <taxon>Clostridia</taxon>
        <taxon>Peptostreptococcales</taxon>
        <taxon>Peptostreptococcaceae</taxon>
        <taxon>Peptacetobacter</taxon>
    </lineage>
</organism>
<feature type="domain" description="GtrA/DPMS transmembrane" evidence="7">
    <location>
        <begin position="13"/>
        <end position="130"/>
    </location>
</feature>
<evidence type="ECO:0000256" key="6">
    <source>
        <dbReference type="SAM" id="Phobius"/>
    </source>
</evidence>
<evidence type="ECO:0000256" key="5">
    <source>
        <dbReference type="ARBA" id="ARBA00023136"/>
    </source>
</evidence>
<comment type="similarity">
    <text evidence="2">Belongs to the GtrA family.</text>
</comment>
<dbReference type="AlphaFoldDB" id="B6FYA4"/>
<feature type="transmembrane region" description="Helical" evidence="6">
    <location>
        <begin position="37"/>
        <end position="56"/>
    </location>
</feature>
<dbReference type="eggNOG" id="COG2246">
    <property type="taxonomic scope" value="Bacteria"/>
</dbReference>
<evidence type="ECO:0000256" key="4">
    <source>
        <dbReference type="ARBA" id="ARBA00022989"/>
    </source>
</evidence>
<protein>
    <submittedName>
        <fullName evidence="8">GtrA-like protein</fullName>
    </submittedName>
</protein>
<reference evidence="8 9" key="1">
    <citation type="submission" date="2008-09" db="EMBL/GenBank/DDBJ databases">
        <authorList>
            <person name="Fulton L."/>
            <person name="Clifton S."/>
            <person name="Fulton B."/>
            <person name="Xu J."/>
            <person name="Minx P."/>
            <person name="Pepin K.H."/>
            <person name="Johnson M."/>
            <person name="Thiruvilangam P."/>
            <person name="Bhonagiri V."/>
            <person name="Nash W.E."/>
            <person name="Mardis E.R."/>
            <person name="Wilson R.K."/>
        </authorList>
    </citation>
    <scope>NUCLEOTIDE SEQUENCE [LARGE SCALE GENOMIC DNA]</scope>
    <source>
        <strain evidence="8 9">DSM 13275</strain>
    </source>
</reference>
<dbReference type="InterPro" id="IPR007267">
    <property type="entry name" value="GtrA_DPMS_TM"/>
</dbReference>
<evidence type="ECO:0000259" key="7">
    <source>
        <dbReference type="Pfam" id="PF04138"/>
    </source>
</evidence>